<proteinExistence type="predicted"/>
<reference evidence="1" key="1">
    <citation type="submission" date="2024-06" db="EMBL/GenBank/DDBJ databases">
        <authorList>
            <person name="Gannavaram S."/>
            <person name="Nemani S."/>
            <person name="Datta M."/>
            <person name="Picchiottino A."/>
            <person name="Mereddy A."/>
            <person name="Gannavaram N."/>
            <person name="Honeycutt C."/>
            <person name="Tran D."/>
            <person name="Choi K."/>
            <person name="Srinivasan K."/>
            <person name="Johnson A."/>
        </authorList>
    </citation>
    <scope>NUCLEOTIDE SEQUENCE</scope>
</reference>
<protein>
    <submittedName>
        <fullName evidence="1">Uncharacterized protein</fullName>
    </submittedName>
</protein>
<accession>A0AAU8KYE1</accession>
<dbReference type="EMBL" id="PP885733">
    <property type="protein sequence ID" value="XCN28383.1"/>
    <property type="molecule type" value="Genomic_DNA"/>
</dbReference>
<organism evidence="1">
    <name type="scientific">Pantoea phage Survivor</name>
    <dbReference type="NCBI Taxonomy" id="3232176"/>
    <lineage>
        <taxon>Viruses</taxon>
        <taxon>Duplodnaviria</taxon>
        <taxon>Heunggongvirae</taxon>
        <taxon>Uroviricota</taxon>
        <taxon>Caudoviricetes</taxon>
    </lineage>
</organism>
<sequence>MEWPTITKEFQEQLEVLRYLARDEKVRSVWSHKPFIEVRKDFERILKMKGLGRELRPGSYKRLTVSHRNHGTDAWEIRLSADRMVVTINKDNWKSFQYWVRSLESYAPNSAMSLMDKYPHVKVKTWGM</sequence>
<evidence type="ECO:0000313" key="1">
    <source>
        <dbReference type="EMBL" id="XCN28383.1"/>
    </source>
</evidence>
<name>A0AAU8KYE1_9CAUD</name>